<protein>
    <submittedName>
        <fullName evidence="1">Uncharacterized protein</fullName>
    </submittedName>
</protein>
<gene>
    <name evidence="1" type="ORF">UFOVP395_10</name>
</gene>
<accession>A0A6J5M0B1</accession>
<name>A0A6J5M0B1_9CAUD</name>
<evidence type="ECO:0000313" key="1">
    <source>
        <dbReference type="EMBL" id="CAB4140275.1"/>
    </source>
</evidence>
<organism evidence="1">
    <name type="scientific">uncultured Caudovirales phage</name>
    <dbReference type="NCBI Taxonomy" id="2100421"/>
    <lineage>
        <taxon>Viruses</taxon>
        <taxon>Duplodnaviria</taxon>
        <taxon>Heunggongvirae</taxon>
        <taxon>Uroviricota</taxon>
        <taxon>Caudoviricetes</taxon>
        <taxon>Peduoviridae</taxon>
        <taxon>Maltschvirus</taxon>
        <taxon>Maltschvirus maltsch</taxon>
    </lineage>
</organism>
<proteinExistence type="predicted"/>
<sequence>MILLKRTEQGQRDMTITTDLDTAFINTQVLASLIKDDPNPHRTAYVRLIGELEAVLLDAYRNGSKKTKAGIESHLETLIRRQRAELAKREEDAK</sequence>
<dbReference type="EMBL" id="LR796380">
    <property type="protein sequence ID" value="CAB4140275.1"/>
    <property type="molecule type" value="Genomic_DNA"/>
</dbReference>
<reference evidence="1" key="1">
    <citation type="submission" date="2020-04" db="EMBL/GenBank/DDBJ databases">
        <authorList>
            <person name="Chiriac C."/>
            <person name="Salcher M."/>
            <person name="Ghai R."/>
            <person name="Kavagutti S V."/>
        </authorList>
    </citation>
    <scope>NUCLEOTIDE SEQUENCE</scope>
</reference>